<dbReference type="VEuPathDB" id="ToxoDB:TGVAND_273500B"/>
<accession>A0A086QG99</accession>
<keyword evidence="1" id="KW-0808">Transferase</keyword>
<feature type="non-terminal residue" evidence="1">
    <location>
        <position position="1"/>
    </location>
</feature>
<evidence type="ECO:0000313" key="2">
    <source>
        <dbReference type="Proteomes" id="UP000028840"/>
    </source>
</evidence>
<organism evidence="1 2">
    <name type="scientific">Toxoplasma gondii VAND</name>
    <dbReference type="NCBI Taxonomy" id="933077"/>
    <lineage>
        <taxon>Eukaryota</taxon>
        <taxon>Sar</taxon>
        <taxon>Alveolata</taxon>
        <taxon>Apicomplexa</taxon>
        <taxon>Conoidasida</taxon>
        <taxon>Coccidia</taxon>
        <taxon>Eucoccidiorida</taxon>
        <taxon>Eimeriorina</taxon>
        <taxon>Sarcocystidae</taxon>
        <taxon>Toxoplasma</taxon>
    </lineage>
</organism>
<reference evidence="1 2" key="2">
    <citation type="journal article" date="2015" name="Eukaryot. Cell">
        <title>Genetic mapping reveals that sinefungin resistance in Toxoplasma gondii is controlled by a putative amino acid transporter locus that can be used as a negative selectable marker.</title>
        <authorList>
            <person name="Behnke M.S."/>
            <person name="Khan A."/>
            <person name="Sibley L.D."/>
        </authorList>
    </citation>
    <scope>NUCLEOTIDE SEQUENCE [LARGE SCALE GENOMIC DNA]</scope>
    <source>
        <strain evidence="1 2">VAND</strain>
    </source>
</reference>
<reference evidence="1 2" key="1">
    <citation type="submission" date="2014-08" db="EMBL/GenBank/DDBJ databases">
        <authorList>
            <person name="Sibley D."/>
            <person name="Venepally P."/>
            <person name="Karamycheva S."/>
            <person name="Hadjithomas M."/>
            <person name="Khan A."/>
            <person name="Brunk B."/>
            <person name="Roos D."/>
            <person name="Caler E."/>
            <person name="Lorenzi H."/>
        </authorList>
    </citation>
    <scope>NUCLEOTIDE SEQUENCE [LARGE SCALE GENOMIC DNA]</scope>
    <source>
        <strain evidence="1 2">VAND</strain>
    </source>
</reference>
<dbReference type="Proteomes" id="UP000028840">
    <property type="component" value="Unassembled WGS sequence"/>
</dbReference>
<protein>
    <submittedName>
        <fullName evidence="1">O-linked N-acetylglucosamine transferase</fullName>
    </submittedName>
</protein>
<sequence length="50" mass="6078">LAGDVERLKRYRQSIRESVLEKASEPHAKQFTRDLEELYRQLLARKHRQK</sequence>
<dbReference type="EMBL" id="AEYJ02000257">
    <property type="protein sequence ID" value="KFH11631.1"/>
    <property type="molecule type" value="Genomic_DNA"/>
</dbReference>
<gene>
    <name evidence="1" type="ORF">TGVAND_273500B</name>
</gene>
<comment type="caution">
    <text evidence="1">The sequence shown here is derived from an EMBL/GenBank/DDBJ whole genome shotgun (WGS) entry which is preliminary data.</text>
</comment>
<name>A0A086QG99_TOXGO</name>
<proteinExistence type="predicted"/>
<dbReference type="AlphaFoldDB" id="A0A086QG99"/>
<evidence type="ECO:0000313" key="1">
    <source>
        <dbReference type="EMBL" id="KFH11631.1"/>
    </source>
</evidence>
<dbReference type="GO" id="GO:0016740">
    <property type="term" value="F:transferase activity"/>
    <property type="evidence" value="ECO:0007669"/>
    <property type="project" value="UniProtKB-KW"/>
</dbReference>